<keyword evidence="2" id="KW-0067">ATP-binding</keyword>
<evidence type="ECO:0000313" key="4">
    <source>
        <dbReference type="EMBL" id="QHO69388.1"/>
    </source>
</evidence>
<dbReference type="SUPFAM" id="SSF52540">
    <property type="entry name" value="P-loop containing nucleoside triphosphate hydrolases"/>
    <property type="match status" value="2"/>
</dbReference>
<keyword evidence="1" id="KW-0547">Nucleotide-binding</keyword>
<dbReference type="InterPro" id="IPR003439">
    <property type="entry name" value="ABC_transporter-like_ATP-bd"/>
</dbReference>
<dbReference type="InterPro" id="IPR017871">
    <property type="entry name" value="ABC_transporter-like_CS"/>
</dbReference>
<dbReference type="Proteomes" id="UP000464507">
    <property type="component" value="Chromosome"/>
</dbReference>
<accession>A0A7L5AFX3</accession>
<dbReference type="PROSITE" id="PS50893">
    <property type="entry name" value="ABC_TRANSPORTER_2"/>
    <property type="match status" value="2"/>
</dbReference>
<proteinExistence type="predicted"/>
<evidence type="ECO:0000313" key="5">
    <source>
        <dbReference type="Proteomes" id="UP000464507"/>
    </source>
</evidence>
<evidence type="ECO:0000256" key="2">
    <source>
        <dbReference type="ARBA" id="ARBA00022840"/>
    </source>
</evidence>
<dbReference type="PROSITE" id="PS00211">
    <property type="entry name" value="ABC_TRANSPORTER_1"/>
    <property type="match status" value="2"/>
</dbReference>
<dbReference type="Gene3D" id="3.40.50.300">
    <property type="entry name" value="P-loop containing nucleotide triphosphate hydrolases"/>
    <property type="match status" value="2"/>
</dbReference>
<protein>
    <submittedName>
        <fullName evidence="4">ABC transporter</fullName>
    </submittedName>
</protein>
<dbReference type="InterPro" id="IPR003593">
    <property type="entry name" value="AAA+_ATPase"/>
</dbReference>
<dbReference type="FunFam" id="3.40.50.300:FF:000011">
    <property type="entry name" value="Putative ABC transporter ATP-binding component"/>
    <property type="match status" value="1"/>
</dbReference>
<dbReference type="RefSeq" id="WP_161885751.1">
    <property type="nucleotide sequence ID" value="NZ_CP017146.1"/>
</dbReference>
<dbReference type="PANTHER" id="PTHR42855">
    <property type="entry name" value="ABC TRANSPORTER ATP-BINDING SUBUNIT"/>
    <property type="match status" value="1"/>
</dbReference>
<reference evidence="4 5" key="1">
    <citation type="submission" date="2016-09" db="EMBL/GenBank/DDBJ databases">
        <title>Complete genome sequence of microbes from the polar regions.</title>
        <authorList>
            <person name="Liao L."/>
            <person name="Chen B."/>
        </authorList>
    </citation>
    <scope>NUCLEOTIDE SEQUENCE [LARGE SCALE GENOMIC DNA]</scope>
    <source>
        <strain evidence="4 5">ZS314</strain>
    </source>
</reference>
<dbReference type="AlphaFoldDB" id="A0A7L5AFX3"/>
<dbReference type="GO" id="GO:0016887">
    <property type="term" value="F:ATP hydrolysis activity"/>
    <property type="evidence" value="ECO:0007669"/>
    <property type="project" value="InterPro"/>
</dbReference>
<feature type="domain" description="ABC transporter" evidence="3">
    <location>
        <begin position="4"/>
        <end position="262"/>
    </location>
</feature>
<dbReference type="PANTHER" id="PTHR42855:SF2">
    <property type="entry name" value="DRUG RESISTANCE ABC TRANSPORTER,ATP-BINDING PROTEIN"/>
    <property type="match status" value="1"/>
</dbReference>
<gene>
    <name evidence="4" type="ORF">BHD05_06760</name>
</gene>
<dbReference type="EMBL" id="CP017146">
    <property type="protein sequence ID" value="QHO69388.1"/>
    <property type="molecule type" value="Genomic_DNA"/>
</dbReference>
<evidence type="ECO:0000259" key="3">
    <source>
        <dbReference type="PROSITE" id="PS50893"/>
    </source>
</evidence>
<dbReference type="OrthoDB" id="3239744at2"/>
<dbReference type="InterPro" id="IPR027417">
    <property type="entry name" value="P-loop_NTPase"/>
</dbReference>
<name>A0A7L5AFX3_9MICO</name>
<dbReference type="Pfam" id="PF00005">
    <property type="entry name" value="ABC_tran"/>
    <property type="match status" value="2"/>
</dbReference>
<dbReference type="GO" id="GO:0005524">
    <property type="term" value="F:ATP binding"/>
    <property type="evidence" value="ECO:0007669"/>
    <property type="project" value="UniProtKB-KW"/>
</dbReference>
<organism evidence="4 5">
    <name type="scientific">Marisediminicola antarctica</name>
    <dbReference type="NCBI Taxonomy" id="674079"/>
    <lineage>
        <taxon>Bacteria</taxon>
        <taxon>Bacillati</taxon>
        <taxon>Actinomycetota</taxon>
        <taxon>Actinomycetes</taxon>
        <taxon>Micrococcales</taxon>
        <taxon>Microbacteriaceae</taxon>
        <taxon>Marisediminicola</taxon>
    </lineage>
</organism>
<sequence length="531" mass="58657">MSLIRLHDVSVRFENTQILREAFFRLEPGDRVGLIGRNGSGKTTMLKLALEKVAPDSGTVTLEPGIKVGYFSQFSELDGDATITEVLVGLFADIQAVEAELASIDATIAADPSASPELDRLIHRQAELFEEMDRLDGWDYPRRIDRALTTLGFTEAHRVCPIDELSGGWRNRAALAKIVLEAPDVLLLDEPTNYLDVAGVEWLEAWFRDFRGAAIVVSHDRRFLDVVVTRIIEVENFHLHEYPGNFGEYVVQKQFRLKSLEQQFVHESELLAFEAEGISDRREAAKAASRSLDKQLSHIKKSRAPRPVDQIITEIYGGLHIKDVLGRVEMLSKTYGEKVLFDGLNLEIRRGNRIVVLGSNGSGKTTLLRVLTGEEDADSGEVAWAKGAGVVSYNRMLDELDGDDTVTHAVNAMPGSLAFTATRKSVNRFLGMFQFSEADLKQRIGNLSGGQRARVAMAQCLLSGASVLLLDEPTNHLDMASTQVMERALVHFPGAVIVVSHDRFFTDKIATRRLVFGSDGAAPGEIDVRAA</sequence>
<dbReference type="SMART" id="SM00382">
    <property type="entry name" value="AAA"/>
    <property type="match status" value="2"/>
</dbReference>
<dbReference type="CDD" id="cd03221">
    <property type="entry name" value="ABCF_EF-3"/>
    <property type="match status" value="2"/>
</dbReference>
<feature type="domain" description="ABC transporter" evidence="3">
    <location>
        <begin position="319"/>
        <end position="528"/>
    </location>
</feature>
<evidence type="ECO:0000256" key="1">
    <source>
        <dbReference type="ARBA" id="ARBA00022741"/>
    </source>
</evidence>
<dbReference type="KEGG" id="mant:BHD05_06760"/>
<keyword evidence="5" id="KW-1185">Reference proteome</keyword>
<dbReference type="InterPro" id="IPR051309">
    <property type="entry name" value="ABCF_ATPase"/>
</dbReference>